<dbReference type="InterPro" id="IPR011009">
    <property type="entry name" value="Kinase-like_dom_sf"/>
</dbReference>
<comment type="caution">
    <text evidence="6">The sequence shown here is derived from an EMBL/GenBank/DDBJ whole genome shotgun (WGS) entry which is preliminary data.</text>
</comment>
<reference evidence="6" key="1">
    <citation type="submission" date="2023-10" db="EMBL/GenBank/DDBJ databases">
        <title>Genome assembly of Pristionchus species.</title>
        <authorList>
            <person name="Yoshida K."/>
            <person name="Sommer R.J."/>
        </authorList>
    </citation>
    <scope>NUCLEOTIDE SEQUENCE</scope>
    <source>
        <strain evidence="6">RS0144</strain>
    </source>
</reference>
<feature type="non-terminal residue" evidence="6">
    <location>
        <position position="429"/>
    </location>
</feature>
<dbReference type="PANTHER" id="PTHR11042:SF91">
    <property type="entry name" value="EUKARYOTIC TRANSLATION INITIATION FACTOR 2-ALPHA KINASE"/>
    <property type="match status" value="1"/>
</dbReference>
<evidence type="ECO:0000313" key="6">
    <source>
        <dbReference type="EMBL" id="GMS82340.1"/>
    </source>
</evidence>
<gene>
    <name evidence="6" type="ORF">PENTCL1PPCAC_4515</name>
</gene>
<proteinExistence type="predicted"/>
<dbReference type="SUPFAM" id="SSF56112">
    <property type="entry name" value="Protein kinase-like (PK-like)"/>
    <property type="match status" value="1"/>
</dbReference>
<organism evidence="6 7">
    <name type="scientific">Pristionchus entomophagus</name>
    <dbReference type="NCBI Taxonomy" id="358040"/>
    <lineage>
        <taxon>Eukaryota</taxon>
        <taxon>Metazoa</taxon>
        <taxon>Ecdysozoa</taxon>
        <taxon>Nematoda</taxon>
        <taxon>Chromadorea</taxon>
        <taxon>Rhabditida</taxon>
        <taxon>Rhabditina</taxon>
        <taxon>Diplogasteromorpha</taxon>
        <taxon>Diplogasteroidea</taxon>
        <taxon>Neodiplogasteridae</taxon>
        <taxon>Pristionchus</taxon>
    </lineage>
</organism>
<sequence>MTTEDSLLKFTKREVVSSTTFIHQVDNGTLFYRNEDCLWVMKDGQKIKVEFMHSGIPIEIMFRDEYRNALYEYLSITVVHNDSIYYCSNWARKIYRAKFNPLGVIETYYVRDLQKGERIHHSGLCSLVCNGKLYVYRMCDDPFCDRKPVDIPVDTLEWLELKGLYGDTAIFAKITKEPIMPSVTRMGKDAIVLSCFRGNIQRGFMGKLFSNKKLSEFHSPWSSSALVKQAYVYMTNGKTIFVIDPVTSKMLPPLYFCDVSCFHIAGINDGTLIGRGKCKNSGKYHLMTAQLPHEYVVKTQSIPNGFSPIDDAQMGAFRSKFENEFMVKKIRGKGGFGCVFEAVNKYDDWEYAVKRVAVDLIAVESALREVKAMAQLDHPHIIRYNASWVENPPGGWQRDRDVDLMSGLGETKKSLRALNYDCVFIYIQM</sequence>
<dbReference type="GO" id="GO:0005524">
    <property type="term" value="F:ATP binding"/>
    <property type="evidence" value="ECO:0007669"/>
    <property type="project" value="UniProtKB-KW"/>
</dbReference>
<dbReference type="AlphaFoldDB" id="A0AAV5SHJ4"/>
<dbReference type="GO" id="GO:0005737">
    <property type="term" value="C:cytoplasm"/>
    <property type="evidence" value="ECO:0007669"/>
    <property type="project" value="TreeGrafter"/>
</dbReference>
<accession>A0AAV5SHJ4</accession>
<keyword evidence="7" id="KW-1185">Reference proteome</keyword>
<dbReference type="PANTHER" id="PTHR11042">
    <property type="entry name" value="EUKARYOTIC TRANSLATION INITIATION FACTOR 2-ALPHA KINASE EIF2-ALPHA KINASE -RELATED"/>
    <property type="match status" value="1"/>
</dbReference>
<dbReference type="InterPro" id="IPR000719">
    <property type="entry name" value="Prot_kinase_dom"/>
</dbReference>
<dbReference type="GO" id="GO:0005634">
    <property type="term" value="C:nucleus"/>
    <property type="evidence" value="ECO:0007669"/>
    <property type="project" value="TreeGrafter"/>
</dbReference>
<protein>
    <recommendedName>
        <fullName evidence="5">Protein kinase domain-containing protein</fullName>
    </recommendedName>
</protein>
<dbReference type="FunFam" id="3.30.200.20:FF:000706">
    <property type="entry name" value="Protein kinase"/>
    <property type="match status" value="1"/>
</dbReference>
<name>A0AAV5SHJ4_9BILA</name>
<evidence type="ECO:0000256" key="3">
    <source>
        <dbReference type="ARBA" id="ARBA00022777"/>
    </source>
</evidence>
<evidence type="ECO:0000256" key="2">
    <source>
        <dbReference type="ARBA" id="ARBA00022741"/>
    </source>
</evidence>
<evidence type="ECO:0000259" key="5">
    <source>
        <dbReference type="PROSITE" id="PS50011"/>
    </source>
</evidence>
<keyword evidence="2" id="KW-0547">Nucleotide-binding</keyword>
<keyword evidence="1" id="KW-0808">Transferase</keyword>
<dbReference type="Pfam" id="PF00069">
    <property type="entry name" value="Pkinase"/>
    <property type="match status" value="1"/>
</dbReference>
<dbReference type="GO" id="GO:0004694">
    <property type="term" value="F:eukaryotic translation initiation factor 2alpha kinase activity"/>
    <property type="evidence" value="ECO:0007669"/>
    <property type="project" value="TreeGrafter"/>
</dbReference>
<dbReference type="EMBL" id="BTSX01000002">
    <property type="protein sequence ID" value="GMS82340.1"/>
    <property type="molecule type" value="Genomic_DNA"/>
</dbReference>
<keyword evidence="3" id="KW-0418">Kinase</keyword>
<evidence type="ECO:0000256" key="1">
    <source>
        <dbReference type="ARBA" id="ARBA00022679"/>
    </source>
</evidence>
<dbReference type="InterPro" id="IPR050339">
    <property type="entry name" value="CC_SR_Kinase"/>
</dbReference>
<dbReference type="PROSITE" id="PS50011">
    <property type="entry name" value="PROTEIN_KINASE_DOM"/>
    <property type="match status" value="1"/>
</dbReference>
<dbReference type="Proteomes" id="UP001432027">
    <property type="component" value="Unassembled WGS sequence"/>
</dbReference>
<keyword evidence="4" id="KW-0067">ATP-binding</keyword>
<evidence type="ECO:0000256" key="4">
    <source>
        <dbReference type="ARBA" id="ARBA00022840"/>
    </source>
</evidence>
<feature type="domain" description="Protein kinase" evidence="5">
    <location>
        <begin position="325"/>
        <end position="429"/>
    </location>
</feature>
<evidence type="ECO:0000313" key="7">
    <source>
        <dbReference type="Proteomes" id="UP001432027"/>
    </source>
</evidence>
<dbReference type="Gene3D" id="3.30.200.20">
    <property type="entry name" value="Phosphorylase Kinase, domain 1"/>
    <property type="match status" value="1"/>
</dbReference>